<feature type="transmembrane region" description="Helical" evidence="7">
    <location>
        <begin position="407"/>
        <end position="430"/>
    </location>
</feature>
<organism evidence="9">
    <name type="scientific">Gymnopilus junonius</name>
    <name type="common">Spectacular rustgill mushroom</name>
    <name type="synonym">Gymnopilus spectabilis subsp. junonius</name>
    <dbReference type="NCBI Taxonomy" id="109634"/>
    <lineage>
        <taxon>Eukaryota</taxon>
        <taxon>Fungi</taxon>
        <taxon>Dikarya</taxon>
        <taxon>Basidiomycota</taxon>
        <taxon>Agaricomycotina</taxon>
        <taxon>Agaricomycetes</taxon>
        <taxon>Agaricomycetidae</taxon>
        <taxon>Agaricales</taxon>
        <taxon>Agaricineae</taxon>
        <taxon>Hymenogastraceae</taxon>
        <taxon>Gymnopilus</taxon>
    </lineage>
</organism>
<evidence type="ECO:0000256" key="3">
    <source>
        <dbReference type="ARBA" id="ARBA00009025"/>
    </source>
</evidence>
<keyword evidence="7" id="KW-0679">Respiratory chain</keyword>
<dbReference type="GO" id="GO:0003954">
    <property type="term" value="F:NADH dehydrogenase activity"/>
    <property type="evidence" value="ECO:0007669"/>
    <property type="project" value="TreeGrafter"/>
</dbReference>
<dbReference type="GeneID" id="67167132"/>
<comment type="function">
    <text evidence="7">Core subunit of the mitochondrial membrane respiratory chain NADH dehydrogenase (Complex I) which catalyzes electron transfer from NADH through the respiratory chain, using ubiquinone as an electron acceptor. Essential for the catalytic activity and assembly of complex I.</text>
</comment>
<feature type="transmembrane region" description="Helical" evidence="7">
    <location>
        <begin position="362"/>
        <end position="387"/>
    </location>
</feature>
<dbReference type="EMBL" id="MW238478">
    <property type="protein sequence ID" value="QRH17742.1"/>
    <property type="molecule type" value="Genomic_DNA"/>
</dbReference>
<evidence type="ECO:0000256" key="5">
    <source>
        <dbReference type="ARBA" id="ARBA00022989"/>
    </source>
</evidence>
<feature type="transmembrane region" description="Helical" evidence="7">
    <location>
        <begin position="327"/>
        <end position="350"/>
    </location>
</feature>
<feature type="transmembrane region" description="Helical" evidence="7">
    <location>
        <begin position="32"/>
        <end position="49"/>
    </location>
</feature>
<feature type="transmembrane region" description="Helical" evidence="7">
    <location>
        <begin position="208"/>
        <end position="230"/>
    </location>
</feature>
<reference evidence="9" key="1">
    <citation type="submission" date="2020-11" db="EMBL/GenBank/DDBJ databases">
        <title>The complete mitochondrial genome sequence of Gymnopilus junonius (Agaricales, Basidiomycota).</title>
        <authorList>
            <person name="Cho S.-E."/>
            <person name="Jo J.W."/>
            <person name="Kwag Y.-N."/>
            <person name="Lee H."/>
            <person name="Chung J.-W."/>
            <person name="Oh S.H."/>
            <person name="Kim C.S."/>
        </authorList>
    </citation>
    <scope>NUCLEOTIDE SEQUENCE</scope>
    <source>
        <strain evidence="9">KA18-0872C</strain>
    </source>
</reference>
<comment type="subcellular location">
    <subcellularLocation>
        <location evidence="2">Membrane</location>
        <topology evidence="2">Multi-pass membrane protein</topology>
    </subcellularLocation>
    <subcellularLocation>
        <location evidence="7">Mitochondrion membrane</location>
        <topology evidence="7">Multi-pass membrane protein</topology>
    </subcellularLocation>
</comment>
<keyword evidence="4 7" id="KW-0812">Transmembrane</keyword>
<evidence type="ECO:0000256" key="4">
    <source>
        <dbReference type="ARBA" id="ARBA00022692"/>
    </source>
</evidence>
<feature type="transmembrane region" description="Helical" evidence="7">
    <location>
        <begin position="111"/>
        <end position="129"/>
    </location>
</feature>
<evidence type="ECO:0000256" key="1">
    <source>
        <dbReference type="ARBA" id="ARBA00003257"/>
    </source>
</evidence>
<gene>
    <name evidence="9" type="primary">nad4</name>
</gene>
<feature type="transmembrane region" description="Helical" evidence="7">
    <location>
        <begin position="271"/>
        <end position="293"/>
    </location>
</feature>
<proteinExistence type="inferred from homology"/>
<feature type="transmembrane region" description="Helical" evidence="7">
    <location>
        <begin position="300"/>
        <end position="321"/>
    </location>
</feature>
<feature type="domain" description="NADH:quinone oxidoreductase/Mrp antiporter transmembrane" evidence="8">
    <location>
        <begin position="129"/>
        <end position="414"/>
    </location>
</feature>
<dbReference type="Pfam" id="PF00361">
    <property type="entry name" value="Proton_antipo_M"/>
    <property type="match status" value="1"/>
</dbReference>
<dbReference type="GO" id="GO:0008137">
    <property type="term" value="F:NADH dehydrogenase (ubiquinone) activity"/>
    <property type="evidence" value="ECO:0007669"/>
    <property type="project" value="UniProtKB-UniRule"/>
</dbReference>
<comment type="similarity">
    <text evidence="3 7">Belongs to the complex I subunit 4 family.</text>
</comment>
<evidence type="ECO:0000313" key="9">
    <source>
        <dbReference type="EMBL" id="QRH17742.1"/>
    </source>
</evidence>
<evidence type="ECO:0000256" key="2">
    <source>
        <dbReference type="ARBA" id="ARBA00004141"/>
    </source>
</evidence>
<name>A0A890JDJ4_GYMJU</name>
<dbReference type="InterPro" id="IPR010227">
    <property type="entry name" value="NADH_Q_OxRdtase_chainM/4"/>
</dbReference>
<feature type="transmembrane region" description="Helical" evidence="7">
    <location>
        <begin position="82"/>
        <end position="99"/>
    </location>
</feature>
<keyword evidence="7" id="KW-0249">Electron transport</keyword>
<keyword evidence="6 7" id="KW-0472">Membrane</keyword>
<dbReference type="GO" id="GO:0015990">
    <property type="term" value="P:electron transport coupled proton transport"/>
    <property type="evidence" value="ECO:0007669"/>
    <property type="project" value="TreeGrafter"/>
</dbReference>
<dbReference type="GO" id="GO:0048039">
    <property type="term" value="F:ubiquinone binding"/>
    <property type="evidence" value="ECO:0007669"/>
    <property type="project" value="TreeGrafter"/>
</dbReference>
<sequence>MITLLLLIPLIGSLIILPMSYTLESKKTMKKIAITTSLINFYISLFLWYEFDTSTTQYQFVQELASLDQLNFCHLQFGIDGISLYFVLLTTFVTPIALLSNYTNINKDIKLFLIFFLVLETLQICAFVSLDLLLFYIFFESVLPLVFIIIVIFGHGKDRFRSALLFFLYTLAGSLPMLLSILSIYSYIGSTDFQLISLIDISLFSQKLLWLGFFIAFAVKTPLYPFIIWLPKAHSDSPLAGSILLAATILKLATYGYLRVLINFLPDATNFFSPLIQTIAIISLIYASFSTIIQQDTKRLIAYSSVAHMAVVVLGLFSNTLSGIEGAILFAIGHGFVSPALFICVGGVIYDRTGTRIINYIRGLVTYMPIFTIIFFVFTLCNTGIPLSLNFLGEQLSLIGIWQTNPIIAALGATSILLSACYSIFLYNRLSYGNLSPYLPPLKDINRREFILLISLLIPTVIFGILPNTILSCLHMSVSALLYSF</sequence>
<dbReference type="PRINTS" id="PR01437">
    <property type="entry name" value="NUOXDRDTASE4"/>
</dbReference>
<keyword evidence="7" id="KW-0520">NAD</keyword>
<dbReference type="PANTHER" id="PTHR43507:SF1">
    <property type="entry name" value="NADH-UBIQUINONE OXIDOREDUCTASE CHAIN 4"/>
    <property type="match status" value="1"/>
</dbReference>
<keyword evidence="7" id="KW-0813">Transport</keyword>
<feature type="transmembrane region" description="Helical" evidence="7">
    <location>
        <begin position="135"/>
        <end position="154"/>
    </location>
</feature>
<feature type="transmembrane region" description="Helical" evidence="7">
    <location>
        <begin position="242"/>
        <end position="265"/>
    </location>
</feature>
<evidence type="ECO:0000256" key="7">
    <source>
        <dbReference type="RuleBase" id="RU003297"/>
    </source>
</evidence>
<dbReference type="NCBIfam" id="TIGR01972">
    <property type="entry name" value="NDH_I_M"/>
    <property type="match status" value="1"/>
</dbReference>
<accession>A0A890JDJ4</accession>
<comment type="catalytic activity">
    <reaction evidence="7">
        <text>a ubiquinone + NADH + 5 H(+)(in) = a ubiquinol + NAD(+) + 4 H(+)(out)</text>
        <dbReference type="Rhea" id="RHEA:29091"/>
        <dbReference type="Rhea" id="RHEA-COMP:9565"/>
        <dbReference type="Rhea" id="RHEA-COMP:9566"/>
        <dbReference type="ChEBI" id="CHEBI:15378"/>
        <dbReference type="ChEBI" id="CHEBI:16389"/>
        <dbReference type="ChEBI" id="CHEBI:17976"/>
        <dbReference type="ChEBI" id="CHEBI:57540"/>
        <dbReference type="ChEBI" id="CHEBI:57945"/>
        <dbReference type="EC" id="7.1.1.2"/>
    </reaction>
</comment>
<keyword evidence="7 9" id="KW-0496">Mitochondrion</keyword>
<dbReference type="RefSeq" id="YP_010160556.1">
    <property type="nucleotide sequence ID" value="NC_057300.1"/>
</dbReference>
<feature type="transmembrane region" description="Helical" evidence="7">
    <location>
        <begin position="166"/>
        <end position="188"/>
    </location>
</feature>
<dbReference type="InterPro" id="IPR001750">
    <property type="entry name" value="ND/Mrp_TM"/>
</dbReference>
<feature type="transmembrane region" description="Helical" evidence="7">
    <location>
        <begin position="450"/>
        <end position="483"/>
    </location>
</feature>
<dbReference type="PANTHER" id="PTHR43507">
    <property type="entry name" value="NADH-UBIQUINONE OXIDOREDUCTASE CHAIN 4"/>
    <property type="match status" value="1"/>
</dbReference>
<protein>
    <recommendedName>
        <fullName evidence="7">NADH-ubiquinone oxidoreductase chain 4</fullName>
        <ecNumber evidence="7">7.1.1.2</ecNumber>
    </recommendedName>
</protein>
<dbReference type="AlphaFoldDB" id="A0A890JDJ4"/>
<dbReference type="GO" id="GO:0031966">
    <property type="term" value="C:mitochondrial membrane"/>
    <property type="evidence" value="ECO:0007669"/>
    <property type="project" value="UniProtKB-SubCell"/>
</dbReference>
<evidence type="ECO:0000259" key="8">
    <source>
        <dbReference type="Pfam" id="PF00361"/>
    </source>
</evidence>
<comment type="function">
    <text evidence="1">Core subunit of the mitochondrial membrane respiratory chain NADH dehydrogenase (Complex I) that is believed to belong to the minimal assembly required for catalysis. Complex I functions in the transfer of electrons from NADH to the respiratory chain. The immediate electron acceptor for the enzyme is believed to be ubiquinone.</text>
</comment>
<dbReference type="EC" id="7.1.1.2" evidence="7"/>
<dbReference type="GO" id="GO:0042773">
    <property type="term" value="P:ATP synthesis coupled electron transport"/>
    <property type="evidence" value="ECO:0007669"/>
    <property type="project" value="InterPro"/>
</dbReference>
<evidence type="ECO:0000256" key="6">
    <source>
        <dbReference type="ARBA" id="ARBA00023136"/>
    </source>
</evidence>
<keyword evidence="5 7" id="KW-1133">Transmembrane helix</keyword>
<feature type="transmembrane region" description="Helical" evidence="7">
    <location>
        <begin position="6"/>
        <end position="23"/>
    </location>
</feature>
<dbReference type="InterPro" id="IPR003918">
    <property type="entry name" value="NADH_UbQ_OxRdtase"/>
</dbReference>
<geneLocation type="mitochondrion" evidence="9"/>
<keyword evidence="7" id="KW-0830">Ubiquinone</keyword>